<dbReference type="GO" id="GO:0046983">
    <property type="term" value="F:protein dimerization activity"/>
    <property type="evidence" value="ECO:0007669"/>
    <property type="project" value="InterPro"/>
</dbReference>
<keyword evidence="9" id="KW-0472">Membrane</keyword>
<keyword evidence="9" id="KW-0812">Transmembrane</keyword>
<keyword evidence="8" id="KW-0902">Two-component regulatory system</keyword>
<evidence type="ECO:0000313" key="11">
    <source>
        <dbReference type="EMBL" id="MPV35646.1"/>
    </source>
</evidence>
<keyword evidence="9" id="KW-1133">Transmembrane helix</keyword>
<evidence type="ECO:0000256" key="1">
    <source>
        <dbReference type="ARBA" id="ARBA00000085"/>
    </source>
</evidence>
<proteinExistence type="predicted"/>
<dbReference type="PANTHER" id="PTHR24421">
    <property type="entry name" value="NITRATE/NITRITE SENSOR PROTEIN NARX-RELATED"/>
    <property type="match status" value="1"/>
</dbReference>
<dbReference type="Proteomes" id="UP000437709">
    <property type="component" value="Unassembled WGS sequence"/>
</dbReference>
<keyword evidence="6 11" id="KW-0418">Kinase</keyword>
<name>A0A6N7EHM6_9MICO</name>
<feature type="domain" description="Signal transduction histidine kinase subgroup 3 dimerisation and phosphoacceptor" evidence="10">
    <location>
        <begin position="210"/>
        <end position="274"/>
    </location>
</feature>
<evidence type="ECO:0000256" key="3">
    <source>
        <dbReference type="ARBA" id="ARBA00022553"/>
    </source>
</evidence>
<organism evidence="11 12">
    <name type="scientific">Georgenia subflava</name>
    <dbReference type="NCBI Taxonomy" id="1622177"/>
    <lineage>
        <taxon>Bacteria</taxon>
        <taxon>Bacillati</taxon>
        <taxon>Actinomycetota</taxon>
        <taxon>Actinomycetes</taxon>
        <taxon>Micrococcales</taxon>
        <taxon>Bogoriellaceae</taxon>
        <taxon>Georgenia</taxon>
    </lineage>
</organism>
<dbReference type="EC" id="2.7.13.3" evidence="2"/>
<reference evidence="11 12" key="1">
    <citation type="submission" date="2019-10" db="EMBL/GenBank/DDBJ databases">
        <title>Georgenia wutianyii sp. nov. and Georgenia yuyongxinii sp. nov. isolated from plateau pika (Ochotona curzoniae) in the Qinghai-Tibet plateau of China.</title>
        <authorList>
            <person name="Tian Z."/>
        </authorList>
    </citation>
    <scope>NUCLEOTIDE SEQUENCE [LARGE SCALE GENOMIC DNA]</scope>
    <source>
        <strain evidence="11 12">JCM 19765</strain>
    </source>
</reference>
<feature type="transmembrane region" description="Helical" evidence="9">
    <location>
        <begin position="156"/>
        <end position="178"/>
    </location>
</feature>
<dbReference type="SUPFAM" id="SSF55874">
    <property type="entry name" value="ATPase domain of HSP90 chaperone/DNA topoisomerase II/histidine kinase"/>
    <property type="match status" value="1"/>
</dbReference>
<evidence type="ECO:0000256" key="6">
    <source>
        <dbReference type="ARBA" id="ARBA00022777"/>
    </source>
</evidence>
<evidence type="ECO:0000256" key="8">
    <source>
        <dbReference type="ARBA" id="ARBA00023012"/>
    </source>
</evidence>
<evidence type="ECO:0000256" key="5">
    <source>
        <dbReference type="ARBA" id="ARBA00022741"/>
    </source>
</evidence>
<dbReference type="GO" id="GO:0000155">
    <property type="term" value="F:phosphorelay sensor kinase activity"/>
    <property type="evidence" value="ECO:0007669"/>
    <property type="project" value="InterPro"/>
</dbReference>
<keyword evidence="4" id="KW-0808">Transferase</keyword>
<dbReference type="GO" id="GO:0005524">
    <property type="term" value="F:ATP binding"/>
    <property type="evidence" value="ECO:0007669"/>
    <property type="project" value="UniProtKB-KW"/>
</dbReference>
<gene>
    <name evidence="11" type="ORF">GB881_01035</name>
</gene>
<dbReference type="InterPro" id="IPR036890">
    <property type="entry name" value="HATPase_C_sf"/>
</dbReference>
<dbReference type="InterPro" id="IPR050482">
    <property type="entry name" value="Sensor_HK_TwoCompSys"/>
</dbReference>
<accession>A0A6N7EHM6</accession>
<dbReference type="Pfam" id="PF07730">
    <property type="entry name" value="HisKA_3"/>
    <property type="match status" value="1"/>
</dbReference>
<dbReference type="RefSeq" id="WP_152195998.1">
    <property type="nucleotide sequence ID" value="NZ_VUKD01000004.1"/>
</dbReference>
<evidence type="ECO:0000313" key="12">
    <source>
        <dbReference type="Proteomes" id="UP000437709"/>
    </source>
</evidence>
<sequence>MAVPKALLPLTSASTPRRGVLLVIGGVVAAAYGLLVAGFGQMYGQPDVPRAVITVLVVVTAAIVLAPPFLHSVRVLEALAARTFLDADLPVLPVLPGRGTGASLRGAAWYAAHLVGGAVAVLSLLVCVPLAVTLVARQAGVTVLAQALGAFRDLPVVPAVVLAIVLLAVPAYVVWGLGELLRLLAPVLLGPSAQERIAQLEEDKRWLAARNALARDLHDSVGHALTVTSLQAAAAERALDRDPEFVRSALAAIATTGRDAAAELDRALGLLRAGEAPSAAEAAAGDRTLADLPQLVDELRTAGADVTLALPATDGVAPLVSRAGYAVVREATTNALRYGDGTIGIAVETVGPAVEVEVVNGLGGGGAGHRGSGRGLNGMRERAVALGGEMTWGVEEGRWVVRVRLPGEAS</sequence>
<keyword evidence="5" id="KW-0547">Nucleotide-binding</keyword>
<feature type="transmembrane region" description="Helical" evidence="9">
    <location>
        <begin position="20"/>
        <end position="39"/>
    </location>
</feature>
<feature type="transmembrane region" description="Helical" evidence="9">
    <location>
        <begin position="107"/>
        <end position="135"/>
    </location>
</feature>
<dbReference type="AlphaFoldDB" id="A0A6N7EHM6"/>
<dbReference type="GO" id="GO:0016020">
    <property type="term" value="C:membrane"/>
    <property type="evidence" value="ECO:0007669"/>
    <property type="project" value="InterPro"/>
</dbReference>
<keyword evidence="12" id="KW-1185">Reference proteome</keyword>
<evidence type="ECO:0000259" key="10">
    <source>
        <dbReference type="Pfam" id="PF07730"/>
    </source>
</evidence>
<evidence type="ECO:0000256" key="4">
    <source>
        <dbReference type="ARBA" id="ARBA00022679"/>
    </source>
</evidence>
<protein>
    <recommendedName>
        <fullName evidence="2">histidine kinase</fullName>
        <ecNumber evidence="2">2.7.13.3</ecNumber>
    </recommendedName>
</protein>
<dbReference type="EMBL" id="WHPC01000002">
    <property type="protein sequence ID" value="MPV35646.1"/>
    <property type="molecule type" value="Genomic_DNA"/>
</dbReference>
<evidence type="ECO:0000256" key="7">
    <source>
        <dbReference type="ARBA" id="ARBA00022840"/>
    </source>
</evidence>
<dbReference type="OrthoDB" id="227596at2"/>
<feature type="transmembrane region" description="Helical" evidence="9">
    <location>
        <begin position="51"/>
        <end position="70"/>
    </location>
</feature>
<comment type="caution">
    <text evidence="11">The sequence shown here is derived from an EMBL/GenBank/DDBJ whole genome shotgun (WGS) entry which is preliminary data.</text>
</comment>
<evidence type="ECO:0000256" key="2">
    <source>
        <dbReference type="ARBA" id="ARBA00012438"/>
    </source>
</evidence>
<dbReference type="InterPro" id="IPR011712">
    <property type="entry name" value="Sig_transdc_His_kin_sub3_dim/P"/>
</dbReference>
<dbReference type="Gene3D" id="3.30.565.10">
    <property type="entry name" value="Histidine kinase-like ATPase, C-terminal domain"/>
    <property type="match status" value="1"/>
</dbReference>
<evidence type="ECO:0000256" key="9">
    <source>
        <dbReference type="SAM" id="Phobius"/>
    </source>
</evidence>
<dbReference type="PANTHER" id="PTHR24421:SF10">
    <property type="entry name" value="NITRATE_NITRITE SENSOR PROTEIN NARQ"/>
    <property type="match status" value="1"/>
</dbReference>
<keyword evidence="3" id="KW-0597">Phosphoprotein</keyword>
<dbReference type="Gene3D" id="1.20.5.1930">
    <property type="match status" value="1"/>
</dbReference>
<comment type="catalytic activity">
    <reaction evidence="1">
        <text>ATP + protein L-histidine = ADP + protein N-phospho-L-histidine.</text>
        <dbReference type="EC" id="2.7.13.3"/>
    </reaction>
</comment>
<keyword evidence="7" id="KW-0067">ATP-binding</keyword>